<evidence type="ECO:0000256" key="2">
    <source>
        <dbReference type="ARBA" id="ARBA00004818"/>
    </source>
</evidence>
<evidence type="ECO:0000313" key="6">
    <source>
        <dbReference type="Proteomes" id="UP000228948"/>
    </source>
</evidence>
<dbReference type="STRING" id="441209.GCA_001870665_02082"/>
<dbReference type="NCBIfam" id="TIGR01509">
    <property type="entry name" value="HAD-SF-IA-v3"/>
    <property type="match status" value="1"/>
</dbReference>
<reference evidence="5 6" key="1">
    <citation type="submission" date="2017-11" db="EMBL/GenBank/DDBJ databases">
        <title>Revised Sequence and Annotation of the Rhodobaca barguzinensis strain alga05 Genome.</title>
        <authorList>
            <person name="Kopejtka K."/>
            <person name="Tomasch J.M."/>
            <person name="Bunk B."/>
            <person name="Koblizek M."/>
        </authorList>
    </citation>
    <scope>NUCLEOTIDE SEQUENCE [LARGE SCALE GENOMIC DNA]</scope>
    <source>
        <strain evidence="6">alga05</strain>
    </source>
</reference>
<dbReference type="PANTHER" id="PTHR43434:SF1">
    <property type="entry name" value="PHOSPHOGLYCOLATE PHOSPHATASE"/>
    <property type="match status" value="1"/>
</dbReference>
<dbReference type="NCBIfam" id="TIGR01549">
    <property type="entry name" value="HAD-SF-IA-v1"/>
    <property type="match status" value="1"/>
</dbReference>
<gene>
    <name evidence="5" type="ORF">BG454_11510</name>
</gene>
<dbReference type="OrthoDB" id="9797743at2"/>
<dbReference type="Pfam" id="PF00702">
    <property type="entry name" value="Hydrolase"/>
    <property type="match status" value="1"/>
</dbReference>
<dbReference type="KEGG" id="rbg:BG454_11510"/>
<dbReference type="Gene3D" id="3.40.50.1000">
    <property type="entry name" value="HAD superfamily/HAD-like"/>
    <property type="match status" value="1"/>
</dbReference>
<dbReference type="InterPro" id="IPR050155">
    <property type="entry name" value="HAD-like_hydrolase_sf"/>
</dbReference>
<comment type="catalytic activity">
    <reaction evidence="1">
        <text>2-phosphoglycolate + H2O = glycolate + phosphate</text>
        <dbReference type="Rhea" id="RHEA:14369"/>
        <dbReference type="ChEBI" id="CHEBI:15377"/>
        <dbReference type="ChEBI" id="CHEBI:29805"/>
        <dbReference type="ChEBI" id="CHEBI:43474"/>
        <dbReference type="ChEBI" id="CHEBI:58033"/>
        <dbReference type="EC" id="3.1.3.18"/>
    </reaction>
</comment>
<accession>A0A2K8KEJ8</accession>
<dbReference type="InterPro" id="IPR023198">
    <property type="entry name" value="PGP-like_dom2"/>
</dbReference>
<comment type="similarity">
    <text evidence="3">Belongs to the HAD-like hydrolase superfamily. CbbY/CbbZ/Gph/YieH family.</text>
</comment>
<protein>
    <recommendedName>
        <fullName evidence="4">phosphoglycolate phosphatase</fullName>
        <ecNumber evidence="4">3.1.3.18</ecNumber>
    </recommendedName>
</protein>
<dbReference type="SFLD" id="SFLDG01129">
    <property type="entry name" value="C1.5:_HAD__Beta-PGM__Phosphata"/>
    <property type="match status" value="1"/>
</dbReference>
<evidence type="ECO:0000256" key="3">
    <source>
        <dbReference type="ARBA" id="ARBA00006171"/>
    </source>
</evidence>
<sequence>MLTGVTAVLFDKDGTLFDFSASWSAWAAQVLQHLSDGDPARATDMAQAIRFDPERGEFQPDSPVIAGTMDEPVRLLAPLLPDGWSADRLKAYLFRSAAQAAMVPPVPLAPLMQQLRGRNLVLGVATNDAESIARDHLARAGILSQFAHVLGYDSGFTPKPAPDMLLGFAQFAGLNPAHVVMVGDSTHDLVAGRAAGMQTVAVLTGMAGRDDLTPYADLVLPDIGHLPQALV</sequence>
<dbReference type="SUPFAM" id="SSF56784">
    <property type="entry name" value="HAD-like"/>
    <property type="match status" value="1"/>
</dbReference>
<dbReference type="CDD" id="cd01427">
    <property type="entry name" value="HAD_like"/>
    <property type="match status" value="1"/>
</dbReference>
<dbReference type="Gene3D" id="1.10.150.240">
    <property type="entry name" value="Putative phosphatase, domain 2"/>
    <property type="match status" value="1"/>
</dbReference>
<dbReference type="GO" id="GO:0008967">
    <property type="term" value="F:phosphoglycolate phosphatase activity"/>
    <property type="evidence" value="ECO:0007669"/>
    <property type="project" value="UniProtKB-EC"/>
</dbReference>
<dbReference type="InterPro" id="IPR023214">
    <property type="entry name" value="HAD_sf"/>
</dbReference>
<dbReference type="SFLD" id="SFLDS00003">
    <property type="entry name" value="Haloacid_Dehalogenase"/>
    <property type="match status" value="1"/>
</dbReference>
<dbReference type="EMBL" id="CP024899">
    <property type="protein sequence ID" value="ATX66363.1"/>
    <property type="molecule type" value="Genomic_DNA"/>
</dbReference>
<dbReference type="InterPro" id="IPR036412">
    <property type="entry name" value="HAD-like_sf"/>
</dbReference>
<proteinExistence type="inferred from homology"/>
<dbReference type="RefSeq" id="WP_071480870.1">
    <property type="nucleotide sequence ID" value="NZ_CP024899.1"/>
</dbReference>
<organism evidence="5 6">
    <name type="scientific">Roseinatronobacter bogoriensis subsp. barguzinensis</name>
    <dbReference type="NCBI Taxonomy" id="441209"/>
    <lineage>
        <taxon>Bacteria</taxon>
        <taxon>Pseudomonadati</taxon>
        <taxon>Pseudomonadota</taxon>
        <taxon>Alphaproteobacteria</taxon>
        <taxon>Rhodobacterales</taxon>
        <taxon>Paracoccaceae</taxon>
        <taxon>Roseinatronobacter</taxon>
    </lineage>
</organism>
<dbReference type="PANTHER" id="PTHR43434">
    <property type="entry name" value="PHOSPHOGLYCOLATE PHOSPHATASE"/>
    <property type="match status" value="1"/>
</dbReference>
<comment type="pathway">
    <text evidence="2">Organic acid metabolism; glycolate biosynthesis; glycolate from 2-phosphoglycolate: step 1/1.</text>
</comment>
<dbReference type="AlphaFoldDB" id="A0A2K8KEJ8"/>
<dbReference type="GO" id="GO:0005829">
    <property type="term" value="C:cytosol"/>
    <property type="evidence" value="ECO:0007669"/>
    <property type="project" value="TreeGrafter"/>
</dbReference>
<evidence type="ECO:0000256" key="4">
    <source>
        <dbReference type="ARBA" id="ARBA00013078"/>
    </source>
</evidence>
<name>A0A2K8KEJ8_9RHOB</name>
<keyword evidence="6" id="KW-1185">Reference proteome</keyword>
<keyword evidence="5" id="KW-0378">Hydrolase</keyword>
<evidence type="ECO:0000313" key="5">
    <source>
        <dbReference type="EMBL" id="ATX66363.1"/>
    </source>
</evidence>
<dbReference type="InterPro" id="IPR006439">
    <property type="entry name" value="HAD-SF_hydro_IA"/>
</dbReference>
<evidence type="ECO:0000256" key="1">
    <source>
        <dbReference type="ARBA" id="ARBA00000830"/>
    </source>
</evidence>
<dbReference type="Proteomes" id="UP000228948">
    <property type="component" value="Chromosome"/>
</dbReference>
<dbReference type="GO" id="GO:0006281">
    <property type="term" value="P:DNA repair"/>
    <property type="evidence" value="ECO:0007669"/>
    <property type="project" value="TreeGrafter"/>
</dbReference>
<dbReference type="EC" id="3.1.3.18" evidence="4"/>